<dbReference type="Ensembl" id="ENSPKIT00000034711.1">
    <property type="protein sequence ID" value="ENSPKIP00000010577.1"/>
    <property type="gene ID" value="ENSPKIG00000025247.1"/>
</dbReference>
<evidence type="ECO:0000256" key="1">
    <source>
        <dbReference type="ARBA" id="ARBA00022670"/>
    </source>
</evidence>
<dbReference type="InterPro" id="IPR036772">
    <property type="entry name" value="SRCR-like_dom_sf"/>
</dbReference>
<dbReference type="CDD" id="cd00190">
    <property type="entry name" value="Tryp_SPc"/>
    <property type="match status" value="1"/>
</dbReference>
<name>A0A3B3QVE6_9TELE</name>
<evidence type="ECO:0000313" key="11">
    <source>
        <dbReference type="Ensembl" id="ENSPKIP00000010577.1"/>
    </source>
</evidence>
<dbReference type="InterPro" id="IPR009003">
    <property type="entry name" value="Peptidase_S1_PA"/>
</dbReference>
<feature type="transmembrane region" description="Helical" evidence="8">
    <location>
        <begin position="21"/>
        <end position="42"/>
    </location>
</feature>
<dbReference type="PROSITE" id="PS00134">
    <property type="entry name" value="TRYPSIN_HIS"/>
    <property type="match status" value="1"/>
</dbReference>
<dbReference type="Gene3D" id="3.10.250.10">
    <property type="entry name" value="SRCR-like domain"/>
    <property type="match status" value="1"/>
</dbReference>
<dbReference type="InterPro" id="IPR002172">
    <property type="entry name" value="LDrepeatLR_classA_rpt"/>
</dbReference>
<keyword evidence="3 7" id="KW-0720">Serine protease</keyword>
<dbReference type="InterPro" id="IPR043504">
    <property type="entry name" value="Peptidase_S1_PA_chymotrypsin"/>
</dbReference>
<dbReference type="AlphaFoldDB" id="A0A3B3QVE6"/>
<dbReference type="InterPro" id="IPR001314">
    <property type="entry name" value="Peptidase_S1A"/>
</dbReference>
<dbReference type="CDD" id="cd00112">
    <property type="entry name" value="LDLa"/>
    <property type="match status" value="1"/>
</dbReference>
<dbReference type="Pfam" id="PF00089">
    <property type="entry name" value="Trypsin"/>
    <property type="match status" value="1"/>
</dbReference>
<dbReference type="GO" id="GO:0006508">
    <property type="term" value="P:proteolysis"/>
    <property type="evidence" value="ECO:0007669"/>
    <property type="project" value="UniProtKB-KW"/>
</dbReference>
<dbReference type="Gene3D" id="2.40.10.10">
    <property type="entry name" value="Trypsin-like serine proteases"/>
    <property type="match status" value="2"/>
</dbReference>
<dbReference type="Gene3D" id="4.10.400.10">
    <property type="entry name" value="Low-density Lipoprotein Receptor"/>
    <property type="match status" value="1"/>
</dbReference>
<dbReference type="Proteomes" id="UP000261540">
    <property type="component" value="Unplaced"/>
</dbReference>
<organism evidence="11 12">
    <name type="scientific">Paramormyrops kingsleyae</name>
    <dbReference type="NCBI Taxonomy" id="1676925"/>
    <lineage>
        <taxon>Eukaryota</taxon>
        <taxon>Metazoa</taxon>
        <taxon>Chordata</taxon>
        <taxon>Craniata</taxon>
        <taxon>Vertebrata</taxon>
        <taxon>Euteleostomi</taxon>
        <taxon>Actinopterygii</taxon>
        <taxon>Neopterygii</taxon>
        <taxon>Teleostei</taxon>
        <taxon>Osteoglossocephala</taxon>
        <taxon>Osteoglossomorpha</taxon>
        <taxon>Osteoglossiformes</taxon>
        <taxon>Mormyridae</taxon>
        <taxon>Paramormyrops</taxon>
    </lineage>
</organism>
<keyword evidence="12" id="KW-1185">Reference proteome</keyword>
<dbReference type="FunFam" id="2.40.10.10:FF:000003">
    <property type="entry name" value="Transmembrane serine protease 3"/>
    <property type="match status" value="1"/>
</dbReference>
<comment type="caution">
    <text evidence="6">Lacks conserved residue(s) required for the propagation of feature annotation.</text>
</comment>
<dbReference type="SMART" id="SM00020">
    <property type="entry name" value="Tryp_SPc"/>
    <property type="match status" value="1"/>
</dbReference>
<dbReference type="SUPFAM" id="SSF50494">
    <property type="entry name" value="Trypsin-like serine proteases"/>
    <property type="match status" value="1"/>
</dbReference>
<evidence type="ECO:0000256" key="5">
    <source>
        <dbReference type="ARBA" id="ARBA00023180"/>
    </source>
</evidence>
<dbReference type="InterPro" id="IPR036055">
    <property type="entry name" value="LDL_receptor-like_sf"/>
</dbReference>
<proteinExistence type="predicted"/>
<dbReference type="RefSeq" id="XP_023689249.1">
    <property type="nucleotide sequence ID" value="XM_023833481.2"/>
</dbReference>
<evidence type="ECO:0000256" key="3">
    <source>
        <dbReference type="ARBA" id="ARBA00022825"/>
    </source>
</evidence>
<dbReference type="SUPFAM" id="SSF57424">
    <property type="entry name" value="LDL receptor-like module"/>
    <property type="match status" value="1"/>
</dbReference>
<dbReference type="Pfam" id="PF00057">
    <property type="entry name" value="Ldl_recept_a"/>
    <property type="match status" value="1"/>
</dbReference>
<keyword evidence="8" id="KW-0812">Transmembrane</keyword>
<dbReference type="Pfam" id="PF15494">
    <property type="entry name" value="SRCR_2"/>
    <property type="match status" value="1"/>
</dbReference>
<dbReference type="SMART" id="SM00202">
    <property type="entry name" value="SR"/>
    <property type="match status" value="1"/>
</dbReference>
<sequence length="425" mass="45720">MTAPRSQAQKAVAWRKAIITVVLVLVVLALLAVTIYFVKVLIDSKYFFCTKSVKFIPLALTCNGQADCIDAEDEQQCVTNQTVRTLFPVRLVSNDSVLQVHVAGTGWTTVCADGWTAAHSQLACKKLGYTTNPSSTSVPVPDLPSYLISTFSAVTSSSPLSANLTAVKRQTCSTNAVVSLSCSDCGNSAVKDRIVGGVDAMIDEWPWQVSLQYNGQHTCGGSLLSESWVVTAAHCFTSDRLLTRWRVVSGQTSVVSLGGSYVDKIIVNGQYDPTSSDYDITLIHLTNPITVGVSQRPICLPPYNLNLQNGAPLVVTGWGYTKEDGHVSNTLQKADITLIDSDTCSSAMVYSTMITPRMLCAGFLTGNVDACQGDSGGPLTYLTEYWQLAGVVSWGVGCARPGRPGVYSNVTSMLNWIYTTMEKNS</sequence>
<keyword evidence="8" id="KW-1133">Transmembrane helix</keyword>
<dbReference type="InterPro" id="IPR033116">
    <property type="entry name" value="TRYPSIN_SER"/>
</dbReference>
<accession>A0A3B3QVE6</accession>
<dbReference type="InterPro" id="IPR001190">
    <property type="entry name" value="SRCR"/>
</dbReference>
<dbReference type="InterPro" id="IPR001254">
    <property type="entry name" value="Trypsin_dom"/>
</dbReference>
<evidence type="ECO:0000256" key="8">
    <source>
        <dbReference type="SAM" id="Phobius"/>
    </source>
</evidence>
<dbReference type="PRINTS" id="PR00722">
    <property type="entry name" value="CHYMOTRYPSIN"/>
</dbReference>
<keyword evidence="2 7" id="KW-0378">Hydrolase</keyword>
<dbReference type="Ensembl" id="ENSPKIT00000034723.1">
    <property type="protein sequence ID" value="ENSPKIP00000010589.1"/>
    <property type="gene ID" value="ENSPKIG00000025247.1"/>
</dbReference>
<dbReference type="PROSITE" id="PS50240">
    <property type="entry name" value="TRYPSIN_DOM"/>
    <property type="match status" value="1"/>
</dbReference>
<feature type="domain" description="Peptidase S1" evidence="9">
    <location>
        <begin position="194"/>
        <end position="422"/>
    </location>
</feature>
<evidence type="ECO:0000256" key="6">
    <source>
        <dbReference type="PROSITE-ProRule" id="PRU00196"/>
    </source>
</evidence>
<dbReference type="SUPFAM" id="SSF56487">
    <property type="entry name" value="SRCR-like"/>
    <property type="match status" value="1"/>
</dbReference>
<dbReference type="GeneTree" id="ENSGT00940000159163"/>
<evidence type="ECO:0000313" key="12">
    <source>
        <dbReference type="Proteomes" id="UP000261540"/>
    </source>
</evidence>
<dbReference type="GeneID" id="111854951"/>
<evidence type="ECO:0000256" key="7">
    <source>
        <dbReference type="RuleBase" id="RU363034"/>
    </source>
</evidence>
<keyword evidence="8" id="KW-0472">Membrane</keyword>
<keyword evidence="4" id="KW-1015">Disulfide bond</keyword>
<dbReference type="PANTHER" id="PTHR24252">
    <property type="entry name" value="ACROSIN-RELATED"/>
    <property type="match status" value="1"/>
</dbReference>
<dbReference type="PROSITE" id="PS50287">
    <property type="entry name" value="SRCR_2"/>
    <property type="match status" value="1"/>
</dbReference>
<evidence type="ECO:0000256" key="2">
    <source>
        <dbReference type="ARBA" id="ARBA00022801"/>
    </source>
</evidence>
<evidence type="ECO:0000259" key="10">
    <source>
        <dbReference type="PROSITE" id="PS50287"/>
    </source>
</evidence>
<keyword evidence="1 7" id="KW-0645">Protease</keyword>
<dbReference type="InterPro" id="IPR018114">
    <property type="entry name" value="TRYPSIN_HIS"/>
</dbReference>
<dbReference type="PROSITE" id="PS00135">
    <property type="entry name" value="TRYPSIN_SER"/>
    <property type="match status" value="1"/>
</dbReference>
<feature type="domain" description="SRCR" evidence="10">
    <location>
        <begin position="83"/>
        <end position="183"/>
    </location>
</feature>
<evidence type="ECO:0000256" key="4">
    <source>
        <dbReference type="ARBA" id="ARBA00023157"/>
    </source>
</evidence>
<dbReference type="GO" id="GO:0004252">
    <property type="term" value="F:serine-type endopeptidase activity"/>
    <property type="evidence" value="ECO:0007669"/>
    <property type="project" value="InterPro"/>
</dbReference>
<dbReference type="PANTHER" id="PTHR24252:SF17">
    <property type="entry name" value="SUPPRESSOR OF TUMORIGENICITY 14 PROTEIN HOMOLOG-RELATED"/>
    <property type="match status" value="1"/>
</dbReference>
<dbReference type="GO" id="GO:0016020">
    <property type="term" value="C:membrane"/>
    <property type="evidence" value="ECO:0007669"/>
    <property type="project" value="InterPro"/>
</dbReference>
<protein>
    <submittedName>
        <fullName evidence="11">Transmembrane protease serine 4-like</fullName>
    </submittedName>
</protein>
<evidence type="ECO:0000259" key="9">
    <source>
        <dbReference type="PROSITE" id="PS50240"/>
    </source>
</evidence>
<reference evidence="11" key="1">
    <citation type="submission" date="2025-05" db="UniProtKB">
        <authorList>
            <consortium name="Ensembl"/>
        </authorList>
    </citation>
    <scope>IDENTIFICATION</scope>
</reference>
<keyword evidence="5" id="KW-0325">Glycoprotein</keyword>
<dbReference type="RefSeq" id="XP_023689248.1">
    <property type="nucleotide sequence ID" value="XM_023833480.2"/>
</dbReference>